<accession>A0A9E2KM82</accession>
<dbReference type="InterPro" id="IPR017871">
    <property type="entry name" value="ABC_transporter-like_CS"/>
</dbReference>
<dbReference type="PANTHER" id="PTHR42781:SF4">
    <property type="entry name" value="SPERMIDINE_PUTRESCINE IMPORT ATP-BINDING PROTEIN POTA"/>
    <property type="match status" value="1"/>
</dbReference>
<gene>
    <name evidence="5" type="ORF">IAA31_00955</name>
</gene>
<dbReference type="GO" id="GO:0016887">
    <property type="term" value="F:ATP hydrolysis activity"/>
    <property type="evidence" value="ECO:0007669"/>
    <property type="project" value="InterPro"/>
</dbReference>
<keyword evidence="3 5" id="KW-0067">ATP-binding</keyword>
<keyword evidence="2" id="KW-0547">Nucleotide-binding</keyword>
<evidence type="ECO:0000259" key="4">
    <source>
        <dbReference type="PROSITE" id="PS50893"/>
    </source>
</evidence>
<dbReference type="FunFam" id="3.40.50.300:FF:000042">
    <property type="entry name" value="Maltose/maltodextrin ABC transporter, ATP-binding protein"/>
    <property type="match status" value="1"/>
</dbReference>
<sequence length="337" mass="37378">MSFVVVQNLSKSFNDTKVFSNINFTIEQGEFITLLGPSGCGKSTLLRCIAGLNSVEDGHIMVAGEDITNLPPQKRGIGMVFQSYALFPNMTAYDNIAFGLKIKKTPQTEIDKAVREAIDLVELNGREDHFIDELSGGQRQRVALARALVVRPRILFLDEPLSALDAKIRKRLRYLIRQIQKELNLTTIFVTHDQEEAMVMSDRIFLMNKGAIIQSGAPAEIYEHPVDEFAAGFIGSYNILPADFAQKYFHFDGKYKCAVRPESIYIGKPQEAVPGLVGPLPATIKFVQLLGSVLRCTTEVAGTEITVDSLNLQTSTLKDGQQVELYFTPSELQALNS</sequence>
<reference evidence="5" key="2">
    <citation type="submission" date="2021-04" db="EMBL/GenBank/DDBJ databases">
        <authorList>
            <person name="Gilroy R."/>
        </authorList>
    </citation>
    <scope>NUCLEOTIDE SEQUENCE</scope>
    <source>
        <strain evidence="5">687</strain>
    </source>
</reference>
<dbReference type="Pfam" id="PF08402">
    <property type="entry name" value="TOBE_2"/>
    <property type="match status" value="1"/>
</dbReference>
<feature type="domain" description="ABC transporter" evidence="4">
    <location>
        <begin position="4"/>
        <end position="234"/>
    </location>
</feature>
<dbReference type="InterPro" id="IPR013611">
    <property type="entry name" value="Transp-assoc_OB_typ2"/>
</dbReference>
<dbReference type="SUPFAM" id="SSF50331">
    <property type="entry name" value="MOP-like"/>
    <property type="match status" value="1"/>
</dbReference>
<dbReference type="SMART" id="SM00382">
    <property type="entry name" value="AAA"/>
    <property type="match status" value="1"/>
</dbReference>
<evidence type="ECO:0000313" key="5">
    <source>
        <dbReference type="EMBL" id="MBU3826051.1"/>
    </source>
</evidence>
<name>A0A9E2KM82_9GAMM</name>
<dbReference type="InterPro" id="IPR050093">
    <property type="entry name" value="ABC_SmlMolc_Importer"/>
</dbReference>
<organism evidence="5 6">
    <name type="scientific">Candidatus Anaerobiospirillum merdipullorum</name>
    <dbReference type="NCBI Taxonomy" id="2838450"/>
    <lineage>
        <taxon>Bacteria</taxon>
        <taxon>Pseudomonadati</taxon>
        <taxon>Pseudomonadota</taxon>
        <taxon>Gammaproteobacteria</taxon>
        <taxon>Aeromonadales</taxon>
        <taxon>Succinivibrionaceae</taxon>
        <taxon>Anaerobiospirillum</taxon>
    </lineage>
</organism>
<comment type="caution">
    <text evidence="5">The sequence shown here is derived from an EMBL/GenBank/DDBJ whole genome shotgun (WGS) entry which is preliminary data.</text>
</comment>
<dbReference type="InterPro" id="IPR027417">
    <property type="entry name" value="P-loop_NTPase"/>
</dbReference>
<dbReference type="Gene3D" id="3.40.50.300">
    <property type="entry name" value="P-loop containing nucleotide triphosphate hydrolases"/>
    <property type="match status" value="1"/>
</dbReference>
<dbReference type="EMBL" id="JAHLFG010000009">
    <property type="protein sequence ID" value="MBU3826051.1"/>
    <property type="molecule type" value="Genomic_DNA"/>
</dbReference>
<dbReference type="InterPro" id="IPR003593">
    <property type="entry name" value="AAA+_ATPase"/>
</dbReference>
<protein>
    <submittedName>
        <fullName evidence="5">ABC transporter ATP-binding protein</fullName>
    </submittedName>
</protein>
<keyword evidence="1" id="KW-0813">Transport</keyword>
<dbReference type="AlphaFoldDB" id="A0A9E2KM82"/>
<dbReference type="GO" id="GO:0005524">
    <property type="term" value="F:ATP binding"/>
    <property type="evidence" value="ECO:0007669"/>
    <property type="project" value="UniProtKB-KW"/>
</dbReference>
<dbReference type="InterPro" id="IPR008995">
    <property type="entry name" value="Mo/tungstate-bd_C_term_dom"/>
</dbReference>
<dbReference type="PROSITE" id="PS50893">
    <property type="entry name" value="ABC_TRANSPORTER_2"/>
    <property type="match status" value="1"/>
</dbReference>
<dbReference type="GO" id="GO:0140359">
    <property type="term" value="F:ABC-type transporter activity"/>
    <property type="evidence" value="ECO:0007669"/>
    <property type="project" value="UniProtKB-ARBA"/>
</dbReference>
<dbReference type="PROSITE" id="PS00211">
    <property type="entry name" value="ABC_TRANSPORTER_1"/>
    <property type="match status" value="1"/>
</dbReference>
<dbReference type="Proteomes" id="UP000824150">
    <property type="component" value="Unassembled WGS sequence"/>
</dbReference>
<evidence type="ECO:0000256" key="1">
    <source>
        <dbReference type="ARBA" id="ARBA00022448"/>
    </source>
</evidence>
<dbReference type="Pfam" id="PF00005">
    <property type="entry name" value="ABC_tran"/>
    <property type="match status" value="1"/>
</dbReference>
<proteinExistence type="predicted"/>
<evidence type="ECO:0000313" key="6">
    <source>
        <dbReference type="Proteomes" id="UP000824150"/>
    </source>
</evidence>
<evidence type="ECO:0000256" key="2">
    <source>
        <dbReference type="ARBA" id="ARBA00022741"/>
    </source>
</evidence>
<evidence type="ECO:0000256" key="3">
    <source>
        <dbReference type="ARBA" id="ARBA00022840"/>
    </source>
</evidence>
<dbReference type="GO" id="GO:0043190">
    <property type="term" value="C:ATP-binding cassette (ABC) transporter complex"/>
    <property type="evidence" value="ECO:0007669"/>
    <property type="project" value="InterPro"/>
</dbReference>
<dbReference type="SUPFAM" id="SSF52540">
    <property type="entry name" value="P-loop containing nucleoside triphosphate hydrolases"/>
    <property type="match status" value="1"/>
</dbReference>
<dbReference type="InterPro" id="IPR003439">
    <property type="entry name" value="ABC_transporter-like_ATP-bd"/>
</dbReference>
<reference evidence="5" key="1">
    <citation type="journal article" date="2021" name="PeerJ">
        <title>Extensive microbial diversity within the chicken gut microbiome revealed by metagenomics and culture.</title>
        <authorList>
            <person name="Gilroy R."/>
            <person name="Ravi A."/>
            <person name="Getino M."/>
            <person name="Pursley I."/>
            <person name="Horton D.L."/>
            <person name="Alikhan N.F."/>
            <person name="Baker D."/>
            <person name="Gharbi K."/>
            <person name="Hall N."/>
            <person name="Watson M."/>
            <person name="Adriaenssens E.M."/>
            <person name="Foster-Nyarko E."/>
            <person name="Jarju S."/>
            <person name="Secka A."/>
            <person name="Antonio M."/>
            <person name="Oren A."/>
            <person name="Chaudhuri R.R."/>
            <person name="La Ragione R."/>
            <person name="Hildebrand F."/>
            <person name="Pallen M.J."/>
        </authorList>
    </citation>
    <scope>NUCLEOTIDE SEQUENCE</scope>
    <source>
        <strain evidence="5">687</strain>
    </source>
</reference>
<dbReference type="PANTHER" id="PTHR42781">
    <property type="entry name" value="SPERMIDINE/PUTRESCINE IMPORT ATP-BINDING PROTEIN POTA"/>
    <property type="match status" value="1"/>
</dbReference>